<protein>
    <submittedName>
        <fullName evidence="2">Candidate secreted effector</fullName>
    </submittedName>
</protein>
<proteinExistence type="predicted"/>
<dbReference type="WBParaSite" id="Minc3s00956g19269">
    <property type="protein sequence ID" value="Minc3s00956g19269"/>
    <property type="gene ID" value="Minc3s00956g19269"/>
</dbReference>
<name>A0A914M3I1_MELIC</name>
<reference evidence="2" key="1">
    <citation type="submission" date="2022-11" db="UniProtKB">
        <authorList>
            <consortium name="WormBaseParasite"/>
        </authorList>
    </citation>
    <scope>IDENTIFICATION</scope>
</reference>
<dbReference type="AlphaFoldDB" id="A0A914M3I1"/>
<sequence length="59" mass="6535">MIGGNNYGEEECGNNNLNLCPPLMTAENPPLNFPQQTNELIKNVNSEAEKQVENNFLAN</sequence>
<accession>A0A914M3I1</accession>
<evidence type="ECO:0000313" key="1">
    <source>
        <dbReference type="Proteomes" id="UP000887563"/>
    </source>
</evidence>
<keyword evidence="1" id="KW-1185">Reference proteome</keyword>
<dbReference type="Proteomes" id="UP000887563">
    <property type="component" value="Unplaced"/>
</dbReference>
<evidence type="ECO:0000313" key="2">
    <source>
        <dbReference type="WBParaSite" id="Minc3s00956g19269"/>
    </source>
</evidence>
<organism evidence="1 2">
    <name type="scientific">Meloidogyne incognita</name>
    <name type="common">Southern root-knot nematode worm</name>
    <name type="synonym">Oxyuris incognita</name>
    <dbReference type="NCBI Taxonomy" id="6306"/>
    <lineage>
        <taxon>Eukaryota</taxon>
        <taxon>Metazoa</taxon>
        <taxon>Ecdysozoa</taxon>
        <taxon>Nematoda</taxon>
        <taxon>Chromadorea</taxon>
        <taxon>Rhabditida</taxon>
        <taxon>Tylenchina</taxon>
        <taxon>Tylenchomorpha</taxon>
        <taxon>Tylenchoidea</taxon>
        <taxon>Meloidogynidae</taxon>
        <taxon>Meloidogyninae</taxon>
        <taxon>Meloidogyne</taxon>
        <taxon>Meloidogyne incognita group</taxon>
    </lineage>
</organism>